<reference evidence="1" key="1">
    <citation type="submission" date="2013-12" db="EMBL/GenBank/DDBJ databases">
        <title>The Genome Sequence of Aphanomyces astaci APO3.</title>
        <authorList>
            <consortium name="The Broad Institute Genomics Platform"/>
            <person name="Russ C."/>
            <person name="Tyler B."/>
            <person name="van West P."/>
            <person name="Dieguez-Uribeondo J."/>
            <person name="Young S.K."/>
            <person name="Zeng Q."/>
            <person name="Gargeya S."/>
            <person name="Fitzgerald M."/>
            <person name="Abouelleil A."/>
            <person name="Alvarado L."/>
            <person name="Chapman S.B."/>
            <person name="Gainer-Dewar J."/>
            <person name="Goldberg J."/>
            <person name="Griggs A."/>
            <person name="Gujja S."/>
            <person name="Hansen M."/>
            <person name="Howarth C."/>
            <person name="Imamovic A."/>
            <person name="Ireland A."/>
            <person name="Larimer J."/>
            <person name="McCowan C."/>
            <person name="Murphy C."/>
            <person name="Pearson M."/>
            <person name="Poon T.W."/>
            <person name="Priest M."/>
            <person name="Roberts A."/>
            <person name="Saif S."/>
            <person name="Shea T."/>
            <person name="Sykes S."/>
            <person name="Wortman J."/>
            <person name="Nusbaum C."/>
            <person name="Birren B."/>
        </authorList>
    </citation>
    <scope>NUCLEOTIDE SEQUENCE [LARGE SCALE GENOMIC DNA]</scope>
    <source>
        <strain evidence="1">APO3</strain>
    </source>
</reference>
<organism evidence="1">
    <name type="scientific">Aphanomyces astaci</name>
    <name type="common">Crayfish plague agent</name>
    <dbReference type="NCBI Taxonomy" id="112090"/>
    <lineage>
        <taxon>Eukaryota</taxon>
        <taxon>Sar</taxon>
        <taxon>Stramenopiles</taxon>
        <taxon>Oomycota</taxon>
        <taxon>Saprolegniomycetes</taxon>
        <taxon>Saprolegniales</taxon>
        <taxon>Verrucalvaceae</taxon>
        <taxon>Aphanomyces</taxon>
    </lineage>
</organism>
<gene>
    <name evidence="1" type="ORF">H257_01625</name>
</gene>
<proteinExistence type="predicted"/>
<accession>W4H5L8</accession>
<dbReference type="VEuPathDB" id="FungiDB:H257_01625"/>
<name>W4H5L8_APHAT</name>
<sequence>MSLNLRRIVVTVVDGEKAMPAVTASAVVEIPSWDVEGELFARYMGRCSLYALERRRPSSTSQVQKWQPPSSTFVTTLSRQRAKFGCNVVILSVAGTAGVIADAQVCCSTSAAAATAMDAPSTTTKSPSTSPILAQDYYSIAKSPPR</sequence>
<dbReference type="AlphaFoldDB" id="W4H5L8"/>
<dbReference type="GeneID" id="20803621"/>
<dbReference type="RefSeq" id="XP_009823227.1">
    <property type="nucleotide sequence ID" value="XM_009824925.1"/>
</dbReference>
<dbReference type="EMBL" id="KI913116">
    <property type="protein sequence ID" value="ETV86428.1"/>
    <property type="molecule type" value="Genomic_DNA"/>
</dbReference>
<evidence type="ECO:0000313" key="1">
    <source>
        <dbReference type="EMBL" id="ETV86428.1"/>
    </source>
</evidence>
<protein>
    <submittedName>
        <fullName evidence="1">Uncharacterized protein</fullName>
    </submittedName>
</protein>